<dbReference type="EMBL" id="JAQIZT010000003">
    <property type="protein sequence ID" value="KAJ7002473.1"/>
    <property type="molecule type" value="Genomic_DNA"/>
</dbReference>
<sequence length="120" mass="14060">MHSLHEITKSSTSICTCHFDQKRKEKKWNTPLNDNEEISFRVAYSSVMLISEKGYNNMYINARLNPKSVQRTTVSNHQEFIFKEIMIYHDIHIAYKAQGSRKQNPCHEKISYLPGIQAEI</sequence>
<name>A0AAD6R530_9ROSI</name>
<reference evidence="1" key="1">
    <citation type="journal article" date="2023" name="Mol. Ecol. Resour.">
        <title>Chromosome-level genome assembly of a triploid poplar Populus alba 'Berolinensis'.</title>
        <authorList>
            <person name="Chen S."/>
            <person name="Yu Y."/>
            <person name="Wang X."/>
            <person name="Wang S."/>
            <person name="Zhang T."/>
            <person name="Zhou Y."/>
            <person name="He R."/>
            <person name="Meng N."/>
            <person name="Wang Y."/>
            <person name="Liu W."/>
            <person name="Liu Z."/>
            <person name="Liu J."/>
            <person name="Guo Q."/>
            <person name="Huang H."/>
            <person name="Sederoff R.R."/>
            <person name="Wang G."/>
            <person name="Qu G."/>
            <person name="Chen S."/>
        </authorList>
    </citation>
    <scope>NUCLEOTIDE SEQUENCE</scope>
    <source>
        <strain evidence="1">SC-2020</strain>
    </source>
</reference>
<accession>A0AAD6R530</accession>
<gene>
    <name evidence="1" type="ORF">NC653_007833</name>
</gene>
<organism evidence="1 2">
    <name type="scientific">Populus alba x Populus x berolinensis</name>
    <dbReference type="NCBI Taxonomy" id="444605"/>
    <lineage>
        <taxon>Eukaryota</taxon>
        <taxon>Viridiplantae</taxon>
        <taxon>Streptophyta</taxon>
        <taxon>Embryophyta</taxon>
        <taxon>Tracheophyta</taxon>
        <taxon>Spermatophyta</taxon>
        <taxon>Magnoliopsida</taxon>
        <taxon>eudicotyledons</taxon>
        <taxon>Gunneridae</taxon>
        <taxon>Pentapetalae</taxon>
        <taxon>rosids</taxon>
        <taxon>fabids</taxon>
        <taxon>Malpighiales</taxon>
        <taxon>Salicaceae</taxon>
        <taxon>Saliceae</taxon>
        <taxon>Populus</taxon>
    </lineage>
</organism>
<evidence type="ECO:0000313" key="1">
    <source>
        <dbReference type="EMBL" id="KAJ7002473.1"/>
    </source>
</evidence>
<protein>
    <submittedName>
        <fullName evidence="1">Uncharacterized protein</fullName>
    </submittedName>
</protein>
<dbReference type="AlphaFoldDB" id="A0AAD6R530"/>
<proteinExistence type="predicted"/>
<keyword evidence="2" id="KW-1185">Reference proteome</keyword>
<comment type="caution">
    <text evidence="1">The sequence shown here is derived from an EMBL/GenBank/DDBJ whole genome shotgun (WGS) entry which is preliminary data.</text>
</comment>
<evidence type="ECO:0000313" key="2">
    <source>
        <dbReference type="Proteomes" id="UP001164929"/>
    </source>
</evidence>
<dbReference type="Proteomes" id="UP001164929">
    <property type="component" value="Chromosome 3"/>
</dbReference>